<reference evidence="2" key="1">
    <citation type="journal article" date="2017" name="Nat. Ecol. Evol.">
        <title>Genome expansion and lineage-specific genetic innovations in the forest pathogenic fungi Armillaria.</title>
        <authorList>
            <person name="Sipos G."/>
            <person name="Prasanna A.N."/>
            <person name="Walter M.C."/>
            <person name="O'Connor E."/>
            <person name="Balint B."/>
            <person name="Krizsan K."/>
            <person name="Kiss B."/>
            <person name="Hess J."/>
            <person name="Varga T."/>
            <person name="Slot J."/>
            <person name="Riley R."/>
            <person name="Boka B."/>
            <person name="Rigling D."/>
            <person name="Barry K."/>
            <person name="Lee J."/>
            <person name="Mihaltcheva S."/>
            <person name="LaButti K."/>
            <person name="Lipzen A."/>
            <person name="Waldron R."/>
            <person name="Moloney N.M."/>
            <person name="Sperisen C."/>
            <person name="Kredics L."/>
            <person name="Vagvoelgyi C."/>
            <person name="Patrignani A."/>
            <person name="Fitzpatrick D."/>
            <person name="Nagy I."/>
            <person name="Doyle S."/>
            <person name="Anderson J.B."/>
            <person name="Grigoriev I.V."/>
            <person name="Gueldener U."/>
            <person name="Muensterkoetter M."/>
            <person name="Nagy L.G."/>
        </authorList>
    </citation>
    <scope>NUCLEOTIDE SEQUENCE [LARGE SCALE GENOMIC DNA]</scope>
    <source>
        <strain evidence="2">28-4</strain>
    </source>
</reference>
<dbReference type="Proteomes" id="UP000218334">
    <property type="component" value="Unassembled WGS sequence"/>
</dbReference>
<keyword evidence="2" id="KW-1185">Reference proteome</keyword>
<organism evidence="1 2">
    <name type="scientific">Armillaria solidipes</name>
    <dbReference type="NCBI Taxonomy" id="1076256"/>
    <lineage>
        <taxon>Eukaryota</taxon>
        <taxon>Fungi</taxon>
        <taxon>Dikarya</taxon>
        <taxon>Basidiomycota</taxon>
        <taxon>Agaricomycotina</taxon>
        <taxon>Agaricomycetes</taxon>
        <taxon>Agaricomycetidae</taxon>
        <taxon>Agaricales</taxon>
        <taxon>Marasmiineae</taxon>
        <taxon>Physalacriaceae</taxon>
        <taxon>Armillaria</taxon>
    </lineage>
</organism>
<proteinExistence type="predicted"/>
<protein>
    <submittedName>
        <fullName evidence="1">Uncharacterized protein</fullName>
    </submittedName>
</protein>
<gene>
    <name evidence="1" type="ORF">ARMSODRAFT_966263</name>
</gene>
<name>A0A2H3B8S4_9AGAR</name>
<evidence type="ECO:0000313" key="2">
    <source>
        <dbReference type="Proteomes" id="UP000218334"/>
    </source>
</evidence>
<dbReference type="AlphaFoldDB" id="A0A2H3B8S4"/>
<accession>A0A2H3B8S4</accession>
<sequence length="103" mass="10929">MACAGGSGFVFICRIFESQVAPSTTSIASLVMTANSVAVNAPTTRSGLKASPSTPQAEGVEAVNGGESLTAEKLENVISWRDSQRRRMSELGTRASRVWIRLL</sequence>
<dbReference type="STRING" id="1076256.A0A2H3B8S4"/>
<dbReference type="EMBL" id="KZ293490">
    <property type="protein sequence ID" value="PBK60243.1"/>
    <property type="molecule type" value="Genomic_DNA"/>
</dbReference>
<evidence type="ECO:0000313" key="1">
    <source>
        <dbReference type="EMBL" id="PBK60243.1"/>
    </source>
</evidence>